<accession>A0AAV2FFW5</accession>
<name>A0AAV2FFW5_9ROSI</name>
<feature type="region of interest" description="Disordered" evidence="1">
    <location>
        <begin position="311"/>
        <end position="338"/>
    </location>
</feature>
<evidence type="ECO:0000313" key="4">
    <source>
        <dbReference type="Proteomes" id="UP001497516"/>
    </source>
</evidence>
<evidence type="ECO:0000313" key="3">
    <source>
        <dbReference type="EMBL" id="CAL1397161.1"/>
    </source>
</evidence>
<dbReference type="AlphaFoldDB" id="A0AAV2FFW5"/>
<proteinExistence type="predicted"/>
<dbReference type="Pfam" id="PF14111">
    <property type="entry name" value="DUF4283"/>
    <property type="match status" value="1"/>
</dbReference>
<feature type="compositionally biased region" description="Basic and acidic residues" evidence="1">
    <location>
        <begin position="11"/>
        <end position="21"/>
    </location>
</feature>
<keyword evidence="4" id="KW-1185">Reference proteome</keyword>
<feature type="domain" description="DUF4283" evidence="2">
    <location>
        <begin position="85"/>
        <end position="166"/>
    </location>
</feature>
<reference evidence="3 4" key="1">
    <citation type="submission" date="2024-04" db="EMBL/GenBank/DDBJ databases">
        <authorList>
            <person name="Fracassetti M."/>
        </authorList>
    </citation>
    <scope>NUCLEOTIDE SEQUENCE [LARGE SCALE GENOMIC DNA]</scope>
</reference>
<organism evidence="3 4">
    <name type="scientific">Linum trigynum</name>
    <dbReference type="NCBI Taxonomy" id="586398"/>
    <lineage>
        <taxon>Eukaryota</taxon>
        <taxon>Viridiplantae</taxon>
        <taxon>Streptophyta</taxon>
        <taxon>Embryophyta</taxon>
        <taxon>Tracheophyta</taxon>
        <taxon>Spermatophyta</taxon>
        <taxon>Magnoliopsida</taxon>
        <taxon>eudicotyledons</taxon>
        <taxon>Gunneridae</taxon>
        <taxon>Pentapetalae</taxon>
        <taxon>rosids</taxon>
        <taxon>fabids</taxon>
        <taxon>Malpighiales</taxon>
        <taxon>Linaceae</taxon>
        <taxon>Linum</taxon>
    </lineage>
</organism>
<dbReference type="EMBL" id="OZ034819">
    <property type="protein sequence ID" value="CAL1397161.1"/>
    <property type="molecule type" value="Genomic_DNA"/>
</dbReference>
<feature type="compositionally biased region" description="Basic and acidic residues" evidence="1">
    <location>
        <begin position="311"/>
        <end position="325"/>
    </location>
</feature>
<evidence type="ECO:0000256" key="1">
    <source>
        <dbReference type="SAM" id="MobiDB-lite"/>
    </source>
</evidence>
<dbReference type="InterPro" id="IPR040256">
    <property type="entry name" value="At4g02000-like"/>
</dbReference>
<feature type="compositionally biased region" description="Acidic residues" evidence="1">
    <location>
        <begin position="44"/>
        <end position="65"/>
    </location>
</feature>
<dbReference type="InterPro" id="IPR025558">
    <property type="entry name" value="DUF4283"/>
</dbReference>
<feature type="region of interest" description="Disordered" evidence="1">
    <location>
        <begin position="1"/>
        <end position="21"/>
    </location>
</feature>
<feature type="compositionally biased region" description="Polar residues" evidence="1">
    <location>
        <begin position="326"/>
        <end position="338"/>
    </location>
</feature>
<dbReference type="PANTHER" id="PTHR31286">
    <property type="entry name" value="GLYCINE-RICH CELL WALL STRUCTURAL PROTEIN 1.8-LIKE"/>
    <property type="match status" value="1"/>
</dbReference>
<evidence type="ECO:0000259" key="2">
    <source>
        <dbReference type="Pfam" id="PF14111"/>
    </source>
</evidence>
<protein>
    <recommendedName>
        <fullName evidence="2">DUF4283 domain-containing protein</fullName>
    </recommendedName>
</protein>
<gene>
    <name evidence="3" type="ORF">LTRI10_LOCUS37484</name>
</gene>
<feature type="region of interest" description="Disordered" evidence="1">
    <location>
        <begin position="44"/>
        <end position="68"/>
    </location>
</feature>
<dbReference type="PANTHER" id="PTHR31286:SF99">
    <property type="entry name" value="DUF4283 DOMAIN-CONTAINING PROTEIN"/>
    <property type="match status" value="1"/>
</dbReference>
<sequence>MEAEESPQPAENREDKRGSPVWQERTRRLFRDVVQPDTWYVAESDTEDVVQAEKEEDEPFDDMESDPLCPTTPFTAAEKIRWRREWRSALVVKGLGRKVPYMALSRRLNFLWAKHGDLQISDIKNGCFLVRFRKKEDYEIATSGGPWLLGESYITVMRWYKGFNPWKSEVSSTLIWVQLPELPIEFINKEAAMKIGSLIGNPLRVDRATEEGARGNFARVCVEVDLRKPLLSKYKVEGIEYLIQYEDLDHICTDCGKYDQPTDRYRCKVIDEVVHESVEIVPETQDAEQGPGKGPTYGEWMMVKRKERCPIRRDNNAAERKEYKQRGSNVPKAQNRFG</sequence>
<dbReference type="Proteomes" id="UP001497516">
    <property type="component" value="Chromosome 6"/>
</dbReference>